<name>A0A0E9NKE1_SAICN</name>
<dbReference type="GO" id="GO:0008525">
    <property type="term" value="F:phosphatidylcholine transporter activity"/>
    <property type="evidence" value="ECO:0007669"/>
    <property type="project" value="TreeGrafter"/>
</dbReference>
<dbReference type="GO" id="GO:0035091">
    <property type="term" value="F:phosphatidylinositol binding"/>
    <property type="evidence" value="ECO:0007669"/>
    <property type="project" value="TreeGrafter"/>
</dbReference>
<evidence type="ECO:0000259" key="1">
    <source>
        <dbReference type="Pfam" id="PF02121"/>
    </source>
</evidence>
<dbReference type="GO" id="GO:0031210">
    <property type="term" value="F:phosphatidylcholine binding"/>
    <property type="evidence" value="ECO:0007669"/>
    <property type="project" value="TreeGrafter"/>
</dbReference>
<dbReference type="PANTHER" id="PTHR10658">
    <property type="entry name" value="PHOSPHATIDYLINOSITOL TRANSFER PROTEIN"/>
    <property type="match status" value="1"/>
</dbReference>
<reference evidence="2 3" key="3">
    <citation type="journal article" date="2015" name="Genome Announc.">
        <title>Draft Genome Sequence of the Archiascomycetous Yeast Saitoella complicata.</title>
        <authorList>
            <person name="Yamauchi K."/>
            <person name="Kondo S."/>
            <person name="Hamamoto M."/>
            <person name="Takahashi Y."/>
            <person name="Ogura Y."/>
            <person name="Hayashi T."/>
            <person name="Nishida H."/>
        </authorList>
    </citation>
    <scope>NUCLEOTIDE SEQUENCE [LARGE SCALE GENOMIC DNA]</scope>
    <source>
        <strain evidence="2 3">NRRL Y-17804</strain>
    </source>
</reference>
<dbReference type="EMBL" id="BACD03000030">
    <property type="protein sequence ID" value="GAO50161.1"/>
    <property type="molecule type" value="Genomic_DNA"/>
</dbReference>
<dbReference type="OMA" id="QHNVHEL"/>
<reference evidence="2 3" key="1">
    <citation type="journal article" date="2011" name="J. Gen. Appl. Microbiol.">
        <title>Draft genome sequencing of the enigmatic yeast Saitoella complicata.</title>
        <authorList>
            <person name="Nishida H."/>
            <person name="Hamamoto M."/>
            <person name="Sugiyama J."/>
        </authorList>
    </citation>
    <scope>NUCLEOTIDE SEQUENCE [LARGE SCALE GENOMIC DNA]</scope>
    <source>
        <strain evidence="2 3">NRRL Y-17804</strain>
    </source>
</reference>
<dbReference type="RefSeq" id="XP_019021395.1">
    <property type="nucleotide sequence ID" value="XM_019168088.1"/>
</dbReference>
<dbReference type="Pfam" id="PF02121">
    <property type="entry name" value="IP_trans"/>
    <property type="match status" value="1"/>
</dbReference>
<keyword evidence="3" id="KW-1185">Reference proteome</keyword>
<organism evidence="2 3">
    <name type="scientific">Saitoella complicata (strain BCRC 22490 / CBS 7301 / JCM 7358 / NBRC 10748 / NRRL Y-17804)</name>
    <dbReference type="NCBI Taxonomy" id="698492"/>
    <lineage>
        <taxon>Eukaryota</taxon>
        <taxon>Fungi</taxon>
        <taxon>Dikarya</taxon>
        <taxon>Ascomycota</taxon>
        <taxon>Taphrinomycotina</taxon>
        <taxon>Taphrinomycotina incertae sedis</taxon>
        <taxon>Saitoella</taxon>
    </lineage>
</organism>
<dbReference type="InterPro" id="IPR001666">
    <property type="entry name" value="PI_transfer"/>
</dbReference>
<dbReference type="SUPFAM" id="SSF55961">
    <property type="entry name" value="Bet v1-like"/>
    <property type="match status" value="1"/>
</dbReference>
<dbReference type="OrthoDB" id="18453at2759"/>
<dbReference type="PANTHER" id="PTHR10658:SF11">
    <property type="entry name" value="VIBRATOR, ISOFORM B"/>
    <property type="match status" value="1"/>
</dbReference>
<accession>A0A0E9NKE1</accession>
<comment type="caution">
    <text evidence="2">The sequence shown here is derived from an EMBL/GenBank/DDBJ whole genome shotgun (WGS) entry which is preliminary data.</text>
</comment>
<dbReference type="GO" id="GO:0005737">
    <property type="term" value="C:cytoplasm"/>
    <property type="evidence" value="ECO:0007669"/>
    <property type="project" value="TreeGrafter"/>
</dbReference>
<dbReference type="InterPro" id="IPR055261">
    <property type="entry name" value="PI_transfer_N"/>
</dbReference>
<protein>
    <recommendedName>
        <fullName evidence="1">Phosphatidylinositol transfer protein N-terminal domain-containing protein</fullName>
    </recommendedName>
</protein>
<dbReference type="GO" id="GO:0008526">
    <property type="term" value="F:phosphatidylinositol transfer activity"/>
    <property type="evidence" value="ECO:0007669"/>
    <property type="project" value="TreeGrafter"/>
</dbReference>
<dbReference type="PRINTS" id="PR00391">
    <property type="entry name" value="PITRANSFER"/>
</dbReference>
<dbReference type="InterPro" id="IPR023393">
    <property type="entry name" value="START-like_dom_sf"/>
</dbReference>
<gene>
    <name evidence="2" type="ORF">G7K_4295-t1</name>
</gene>
<dbReference type="Gene3D" id="3.30.530.20">
    <property type="match status" value="1"/>
</dbReference>
<proteinExistence type="predicted"/>
<dbReference type="Proteomes" id="UP000033140">
    <property type="component" value="Unassembled WGS sequence"/>
</dbReference>
<reference evidence="2 3" key="2">
    <citation type="journal article" date="2014" name="J. Gen. Appl. Microbiol.">
        <title>The early diverging ascomycetous budding yeast Saitoella complicata has three histone deacetylases belonging to the Clr6, Hos2, and Rpd3 lineages.</title>
        <authorList>
            <person name="Nishida H."/>
            <person name="Matsumoto T."/>
            <person name="Kondo S."/>
            <person name="Hamamoto M."/>
            <person name="Yoshikawa H."/>
        </authorList>
    </citation>
    <scope>NUCLEOTIDE SEQUENCE [LARGE SCALE GENOMIC DNA]</scope>
    <source>
        <strain evidence="2 3">NRRL Y-17804</strain>
    </source>
</reference>
<evidence type="ECO:0000313" key="2">
    <source>
        <dbReference type="EMBL" id="GAO50161.1"/>
    </source>
</evidence>
<dbReference type="AlphaFoldDB" id="A0A0E9NKE1"/>
<dbReference type="GO" id="GO:0071944">
    <property type="term" value="C:cell periphery"/>
    <property type="evidence" value="ECO:0007669"/>
    <property type="project" value="UniProtKB-ARBA"/>
</dbReference>
<evidence type="ECO:0000313" key="3">
    <source>
        <dbReference type="Proteomes" id="UP000033140"/>
    </source>
</evidence>
<sequence length="263" mass="29681">MLIKEFRVPMPVSLDEYQVAQLYAVAEASKSETGGGEGIEVLANEPYENDSGKGQYTKKVIHLKSKIPSWFRAFLPAGATEVYEEAWNAYPYCRTVLTNGYMKKNFTLECITIHAPNDTGTQENIHNLSAKDLKIREVIPVDILTDTVPAKDYKPEEDPALFHSTKTGRGPLKEGWQQTADPVMCAYKLFKIEFKWMGLQTKVESFIGGTLKGLQIKFHKQLFCWIDKWYGMTMEEIRKMEALTKADLDAKRAAAAAPEVTEA</sequence>
<feature type="domain" description="Phosphatidylinositol transfer protein N-terminal" evidence="1">
    <location>
        <begin position="1"/>
        <end position="245"/>
    </location>
</feature>
<dbReference type="FunFam" id="3.30.530.20:FF:000028">
    <property type="entry name" value="Phosphatidylinositol transfer protein 5"/>
    <property type="match status" value="1"/>
</dbReference>
<dbReference type="STRING" id="698492.A0A0E9NKE1"/>